<dbReference type="InterPro" id="IPR001387">
    <property type="entry name" value="Cro/C1-type_HTH"/>
</dbReference>
<dbReference type="GO" id="GO:0003677">
    <property type="term" value="F:DNA binding"/>
    <property type="evidence" value="ECO:0007669"/>
    <property type="project" value="InterPro"/>
</dbReference>
<protein>
    <recommendedName>
        <fullName evidence="1">HTH cro/C1-type domain-containing protein</fullName>
    </recommendedName>
</protein>
<evidence type="ECO:0000313" key="3">
    <source>
        <dbReference type="Proteomes" id="UP000183940"/>
    </source>
</evidence>
<reference evidence="2" key="1">
    <citation type="submission" date="2016-10" db="EMBL/GenBank/DDBJ databases">
        <title>CRISPR-Cas defence system in Roseofilum reptotaenium: evidence of a bacteriophage-cyanobacterium arms race in the coral black band disease.</title>
        <authorList>
            <person name="Buerger P."/>
            <person name="Wood-Charlson E.M."/>
            <person name="Weynberg K.D."/>
            <person name="Willis B."/>
            <person name="Van Oppen M.J."/>
        </authorList>
    </citation>
    <scope>NUCLEOTIDE SEQUENCE [LARGE SCALE GENOMIC DNA]</scope>
    <source>
        <strain evidence="2">AO1-A</strain>
    </source>
</reference>
<gene>
    <name evidence="2" type="ORF">BI308_23105</name>
</gene>
<dbReference type="InterPro" id="IPR010982">
    <property type="entry name" value="Lambda_DNA-bd_dom_sf"/>
</dbReference>
<keyword evidence="3" id="KW-1185">Reference proteome</keyword>
<dbReference type="PROSITE" id="PS50943">
    <property type="entry name" value="HTH_CROC1"/>
    <property type="match status" value="1"/>
</dbReference>
<dbReference type="EMBL" id="MLAW01000061">
    <property type="protein sequence ID" value="OJJ16908.1"/>
    <property type="molecule type" value="Genomic_DNA"/>
</dbReference>
<evidence type="ECO:0000313" key="2">
    <source>
        <dbReference type="EMBL" id="OJJ16908.1"/>
    </source>
</evidence>
<name>A0A1L9QKG9_9CYAN</name>
<dbReference type="Proteomes" id="UP000183940">
    <property type="component" value="Unassembled WGS sequence"/>
</dbReference>
<organism evidence="2 3">
    <name type="scientific">Roseofilum reptotaenium AO1-A</name>
    <dbReference type="NCBI Taxonomy" id="1925591"/>
    <lineage>
        <taxon>Bacteria</taxon>
        <taxon>Bacillati</taxon>
        <taxon>Cyanobacteriota</taxon>
        <taxon>Cyanophyceae</taxon>
        <taxon>Desertifilales</taxon>
        <taxon>Desertifilaceae</taxon>
        <taxon>Roseofilum</taxon>
    </lineage>
</organism>
<dbReference type="Pfam" id="PF01381">
    <property type="entry name" value="HTH_3"/>
    <property type="match status" value="1"/>
</dbReference>
<dbReference type="SUPFAM" id="SSF47413">
    <property type="entry name" value="lambda repressor-like DNA-binding domains"/>
    <property type="match status" value="1"/>
</dbReference>
<comment type="caution">
    <text evidence="2">The sequence shown here is derived from an EMBL/GenBank/DDBJ whole genome shotgun (WGS) entry which is preliminary data.</text>
</comment>
<feature type="domain" description="HTH cro/C1-type" evidence="1">
    <location>
        <begin position="14"/>
        <end position="71"/>
    </location>
</feature>
<evidence type="ECO:0000259" key="1">
    <source>
        <dbReference type="PROSITE" id="PS50943"/>
    </source>
</evidence>
<dbReference type="CDD" id="cd00093">
    <property type="entry name" value="HTH_XRE"/>
    <property type="match status" value="1"/>
</dbReference>
<sequence>MSTNILDSELEYPMEKLRKARCSMTQKEFAKAIGMSWRTYQDWVAAGKSPKLSPDQMESLCDVCSVDANTMLSFLTGKIDLEELPN</sequence>
<dbReference type="Gene3D" id="1.10.260.40">
    <property type="entry name" value="lambda repressor-like DNA-binding domains"/>
    <property type="match status" value="1"/>
</dbReference>
<dbReference type="STRING" id="1925591.BI308_23105"/>
<proteinExistence type="predicted"/>
<accession>A0A1L9QKG9</accession>
<dbReference type="AlphaFoldDB" id="A0A1L9QKG9"/>